<feature type="transmembrane region" description="Helical" evidence="1">
    <location>
        <begin position="20"/>
        <end position="43"/>
    </location>
</feature>
<reference evidence="2" key="1">
    <citation type="journal article" date="2014" name="Front. Microbiol.">
        <title>High frequency of phylogenetically diverse reductive dehalogenase-homologous genes in deep subseafloor sedimentary metagenomes.</title>
        <authorList>
            <person name="Kawai M."/>
            <person name="Futagami T."/>
            <person name="Toyoda A."/>
            <person name="Takaki Y."/>
            <person name="Nishi S."/>
            <person name="Hori S."/>
            <person name="Arai W."/>
            <person name="Tsubouchi T."/>
            <person name="Morono Y."/>
            <person name="Uchiyama I."/>
            <person name="Ito T."/>
            <person name="Fujiyama A."/>
            <person name="Inagaki F."/>
            <person name="Takami H."/>
        </authorList>
    </citation>
    <scope>NUCLEOTIDE SEQUENCE</scope>
    <source>
        <strain evidence="2">Expedition CK06-06</strain>
    </source>
</reference>
<dbReference type="AlphaFoldDB" id="X0XZK0"/>
<comment type="caution">
    <text evidence="2">The sequence shown here is derived from an EMBL/GenBank/DDBJ whole genome shotgun (WGS) entry which is preliminary data.</text>
</comment>
<name>X0XZK0_9ZZZZ</name>
<sequence>MSKKEAKATKGLKKGSRIQIYVALIGAIAIIIAAVITGFFGLIDQQSVLEITSLTATYQSELDVQVRNMGSAEVLITELTVSIVGDTGIIVLPVLHPSAIYELSIGDLKEG</sequence>
<feature type="non-terminal residue" evidence="2">
    <location>
        <position position="111"/>
    </location>
</feature>
<evidence type="ECO:0000256" key="1">
    <source>
        <dbReference type="SAM" id="Phobius"/>
    </source>
</evidence>
<keyword evidence="1" id="KW-0812">Transmembrane</keyword>
<proteinExistence type="predicted"/>
<organism evidence="2">
    <name type="scientific">marine sediment metagenome</name>
    <dbReference type="NCBI Taxonomy" id="412755"/>
    <lineage>
        <taxon>unclassified sequences</taxon>
        <taxon>metagenomes</taxon>
        <taxon>ecological metagenomes</taxon>
    </lineage>
</organism>
<gene>
    <name evidence="2" type="ORF">S01H1_80597</name>
</gene>
<dbReference type="EMBL" id="BARS01054446">
    <property type="protein sequence ID" value="GAG48835.1"/>
    <property type="molecule type" value="Genomic_DNA"/>
</dbReference>
<keyword evidence="1" id="KW-0472">Membrane</keyword>
<keyword evidence="1" id="KW-1133">Transmembrane helix</keyword>
<evidence type="ECO:0000313" key="2">
    <source>
        <dbReference type="EMBL" id="GAG48835.1"/>
    </source>
</evidence>
<protein>
    <submittedName>
        <fullName evidence="2">Uncharacterized protein</fullName>
    </submittedName>
</protein>
<accession>X0XZK0</accession>